<keyword evidence="7" id="KW-0479">Metal-binding</keyword>
<dbReference type="Proteomes" id="UP000292082">
    <property type="component" value="Unassembled WGS sequence"/>
</dbReference>
<dbReference type="InterPro" id="IPR002355">
    <property type="entry name" value="Cu_oxidase_Cu_BS"/>
</dbReference>
<dbReference type="SUPFAM" id="SSF49503">
    <property type="entry name" value="Cupredoxins"/>
    <property type="match status" value="3"/>
</dbReference>
<keyword evidence="13" id="KW-0732">Signal</keyword>
<dbReference type="InterPro" id="IPR011707">
    <property type="entry name" value="Cu-oxidase-like_N"/>
</dbReference>
<dbReference type="AlphaFoldDB" id="A0A4Q9Q2V1"/>
<dbReference type="Pfam" id="PF00394">
    <property type="entry name" value="Cu-oxidase"/>
    <property type="match status" value="1"/>
</dbReference>
<keyword evidence="11" id="KW-0325">Glycoprotein</keyword>
<dbReference type="PROSITE" id="PS00079">
    <property type="entry name" value="MULTICOPPER_OXIDASE1"/>
    <property type="match status" value="2"/>
</dbReference>
<evidence type="ECO:0000256" key="13">
    <source>
        <dbReference type="SAM" id="SignalP"/>
    </source>
</evidence>
<dbReference type="GO" id="GO:0005507">
    <property type="term" value="F:copper ion binding"/>
    <property type="evidence" value="ECO:0007669"/>
    <property type="project" value="InterPro"/>
</dbReference>
<dbReference type="CDD" id="cd13856">
    <property type="entry name" value="CuRO_1_Tv-LCC_like"/>
    <property type="match status" value="1"/>
</dbReference>
<dbReference type="PANTHER" id="PTHR11709:SF511">
    <property type="entry name" value="LACCASE"/>
    <property type="match status" value="1"/>
</dbReference>
<feature type="chain" id="PRO_5020853366" description="laccase" evidence="13">
    <location>
        <begin position="21"/>
        <end position="521"/>
    </location>
</feature>
<feature type="domain" description="Plastocyanin-like" evidence="15">
    <location>
        <begin position="370"/>
        <end position="494"/>
    </location>
</feature>
<evidence type="ECO:0000256" key="2">
    <source>
        <dbReference type="ARBA" id="ARBA00001935"/>
    </source>
</evidence>
<gene>
    <name evidence="17" type="ORF">BD310DRAFT_845680</name>
</gene>
<dbReference type="FunFam" id="2.60.40.420:FF:000045">
    <property type="entry name" value="Laccase 2"/>
    <property type="match status" value="1"/>
</dbReference>
<organism evidence="17 18">
    <name type="scientific">Dichomitus squalens</name>
    <dbReference type="NCBI Taxonomy" id="114155"/>
    <lineage>
        <taxon>Eukaryota</taxon>
        <taxon>Fungi</taxon>
        <taxon>Dikarya</taxon>
        <taxon>Basidiomycota</taxon>
        <taxon>Agaricomycotina</taxon>
        <taxon>Agaricomycetes</taxon>
        <taxon>Polyporales</taxon>
        <taxon>Polyporaceae</taxon>
        <taxon>Dichomitus</taxon>
    </lineage>
</organism>
<evidence type="ECO:0000256" key="4">
    <source>
        <dbReference type="ARBA" id="ARBA00010609"/>
    </source>
</evidence>
<dbReference type="InterPro" id="IPR011706">
    <property type="entry name" value="Cu-oxidase_C"/>
</dbReference>
<evidence type="ECO:0000256" key="9">
    <source>
        <dbReference type="ARBA" id="ARBA00023008"/>
    </source>
</evidence>
<feature type="domain" description="Plastocyanin-like" evidence="14">
    <location>
        <begin position="162"/>
        <end position="307"/>
    </location>
</feature>
<proteinExistence type="inferred from homology"/>
<dbReference type="InterPro" id="IPR045087">
    <property type="entry name" value="Cu-oxidase_fam"/>
</dbReference>
<keyword evidence="9" id="KW-0186">Copper</keyword>
<dbReference type="CDD" id="cd13903">
    <property type="entry name" value="CuRO_3_Tv-LCC_like"/>
    <property type="match status" value="1"/>
</dbReference>
<evidence type="ECO:0000256" key="11">
    <source>
        <dbReference type="ARBA" id="ARBA00023180"/>
    </source>
</evidence>
<dbReference type="GO" id="GO:0005576">
    <property type="term" value="C:extracellular region"/>
    <property type="evidence" value="ECO:0007669"/>
    <property type="project" value="UniProtKB-SubCell"/>
</dbReference>
<evidence type="ECO:0000256" key="12">
    <source>
        <dbReference type="ARBA" id="ARBA00023185"/>
    </source>
</evidence>
<evidence type="ECO:0000259" key="15">
    <source>
        <dbReference type="Pfam" id="PF07731"/>
    </source>
</evidence>
<dbReference type="Pfam" id="PF07731">
    <property type="entry name" value="Cu-oxidase_2"/>
    <property type="match status" value="1"/>
</dbReference>
<evidence type="ECO:0000256" key="10">
    <source>
        <dbReference type="ARBA" id="ARBA00023157"/>
    </source>
</evidence>
<feature type="domain" description="Plastocyanin-like" evidence="16">
    <location>
        <begin position="33"/>
        <end position="150"/>
    </location>
</feature>
<evidence type="ECO:0000256" key="3">
    <source>
        <dbReference type="ARBA" id="ARBA00004613"/>
    </source>
</evidence>
<dbReference type="InterPro" id="IPR008972">
    <property type="entry name" value="Cupredoxin"/>
</dbReference>
<keyword evidence="18" id="KW-1185">Reference proteome</keyword>
<dbReference type="EC" id="1.10.3.2" evidence="5"/>
<dbReference type="GO" id="GO:0046274">
    <property type="term" value="P:lignin catabolic process"/>
    <property type="evidence" value="ECO:0007669"/>
    <property type="project" value="UniProtKB-KW"/>
</dbReference>
<dbReference type="InterPro" id="IPR033138">
    <property type="entry name" value="Cu_oxidase_CS"/>
</dbReference>
<accession>A0A4Q9Q2V1</accession>
<dbReference type="EMBL" id="ML145098">
    <property type="protein sequence ID" value="TBU61465.1"/>
    <property type="molecule type" value="Genomic_DNA"/>
</dbReference>
<dbReference type="Pfam" id="PF07732">
    <property type="entry name" value="Cu-oxidase_3"/>
    <property type="match status" value="1"/>
</dbReference>
<dbReference type="Gene3D" id="2.60.40.420">
    <property type="entry name" value="Cupredoxins - blue copper proteins"/>
    <property type="match status" value="3"/>
</dbReference>
<evidence type="ECO:0000259" key="14">
    <source>
        <dbReference type="Pfam" id="PF00394"/>
    </source>
</evidence>
<reference evidence="17 18" key="1">
    <citation type="submission" date="2019-01" db="EMBL/GenBank/DDBJ databases">
        <title>Draft genome sequences of three monokaryotic isolates of the white-rot basidiomycete fungus Dichomitus squalens.</title>
        <authorList>
            <consortium name="DOE Joint Genome Institute"/>
            <person name="Lopez S.C."/>
            <person name="Andreopoulos B."/>
            <person name="Pangilinan J."/>
            <person name="Lipzen A."/>
            <person name="Riley R."/>
            <person name="Ahrendt S."/>
            <person name="Ng V."/>
            <person name="Barry K."/>
            <person name="Daum C."/>
            <person name="Grigoriev I.V."/>
            <person name="Hilden K.S."/>
            <person name="Makela M.R."/>
            <person name="de Vries R.P."/>
        </authorList>
    </citation>
    <scope>NUCLEOTIDE SEQUENCE [LARGE SCALE GENOMIC DNA]</scope>
    <source>
        <strain evidence="17 18">CBS 464.89</strain>
    </source>
</reference>
<evidence type="ECO:0000256" key="5">
    <source>
        <dbReference type="ARBA" id="ARBA00012297"/>
    </source>
</evidence>
<evidence type="ECO:0000256" key="8">
    <source>
        <dbReference type="ARBA" id="ARBA00023002"/>
    </source>
</evidence>
<keyword evidence="10" id="KW-1015">Disulfide bond</keyword>
<comment type="cofactor">
    <cofactor evidence="2">
        <name>Cu cation</name>
        <dbReference type="ChEBI" id="CHEBI:23378"/>
    </cofactor>
</comment>
<dbReference type="PROSITE" id="PS00080">
    <property type="entry name" value="MULTICOPPER_OXIDASE2"/>
    <property type="match status" value="1"/>
</dbReference>
<evidence type="ECO:0000256" key="6">
    <source>
        <dbReference type="ARBA" id="ARBA00022525"/>
    </source>
</evidence>
<keyword evidence="12" id="KW-0439">Lignin degradation</keyword>
<evidence type="ECO:0000259" key="16">
    <source>
        <dbReference type="Pfam" id="PF07732"/>
    </source>
</evidence>
<evidence type="ECO:0000313" key="17">
    <source>
        <dbReference type="EMBL" id="TBU61465.1"/>
    </source>
</evidence>
<sequence length="521" mass="56877">MKHPVFLMAALAYLVHRCSAQAGPITTLNIVDAAVTPDGYTRQAVLPNGTFPGPLIIGNKNDNFQINVIDLLTNETMLTGTTVHWHGLFQHSTAYADGTAFVTQCPLTPNNSFLYNFTATGQAGTFWYHSHYMTQYCDGLRGPLVIYDPEDPYLSSYDVDDESTVITLADWLHIAARLGPRFPTPNATLINGLGRYTGGPAEWPLSVITVEQGKRYRFRLLNMACEPNYNFTIDSHNFTIIEADGEYTGPLEVDFIQIFAAQRYSIILNATQAVDNYWIRANPSVALPDGQGFAGGINSAILRYVGAPDSDPTTNQTPSVIPLNESNLHALVDPIAPGQPFPGGADVNINLDFTFNATTQLFYANNVSYASPSVPVLLQILSGTPGALDLMPAGSVYYLPPNKSIEISFPALPAATPGEPHPFHLHGHAFSVVRSAGQVTPNYVNPVRRDTVSIGEVGDNVTIRFETNNPGPWFLHCHIDWHLEAGMAVVMAEDVPDIPKDVVPSKSWDQLCPTWSAYGQL</sequence>
<evidence type="ECO:0000256" key="7">
    <source>
        <dbReference type="ARBA" id="ARBA00022723"/>
    </source>
</evidence>
<dbReference type="InterPro" id="IPR001117">
    <property type="entry name" value="Cu-oxidase_2nd"/>
</dbReference>
<evidence type="ECO:0000313" key="18">
    <source>
        <dbReference type="Proteomes" id="UP000292082"/>
    </source>
</evidence>
<comment type="subcellular location">
    <subcellularLocation>
        <location evidence="3">Secreted</location>
    </subcellularLocation>
</comment>
<protein>
    <recommendedName>
        <fullName evidence="5">laccase</fullName>
        <ecNumber evidence="5">1.10.3.2</ecNumber>
    </recommendedName>
</protein>
<dbReference type="GO" id="GO:0052716">
    <property type="term" value="F:hydroquinone:oxygen oxidoreductase activity"/>
    <property type="evidence" value="ECO:0007669"/>
    <property type="project" value="UniProtKB-EC"/>
</dbReference>
<comment type="similarity">
    <text evidence="4">Belongs to the multicopper oxidase family.</text>
</comment>
<dbReference type="PANTHER" id="PTHR11709">
    <property type="entry name" value="MULTI-COPPER OXIDASE"/>
    <property type="match status" value="1"/>
</dbReference>
<feature type="signal peptide" evidence="13">
    <location>
        <begin position="1"/>
        <end position="20"/>
    </location>
</feature>
<keyword evidence="8" id="KW-0560">Oxidoreductase</keyword>
<comment type="catalytic activity">
    <reaction evidence="1">
        <text>4 hydroquinone + O2 = 4 benzosemiquinone + 2 H2O</text>
        <dbReference type="Rhea" id="RHEA:11276"/>
        <dbReference type="ChEBI" id="CHEBI:15377"/>
        <dbReference type="ChEBI" id="CHEBI:15379"/>
        <dbReference type="ChEBI" id="CHEBI:17594"/>
        <dbReference type="ChEBI" id="CHEBI:17977"/>
        <dbReference type="EC" id="1.10.3.2"/>
    </reaction>
</comment>
<keyword evidence="6" id="KW-0964">Secreted</keyword>
<name>A0A4Q9Q2V1_9APHY</name>
<evidence type="ECO:0000256" key="1">
    <source>
        <dbReference type="ARBA" id="ARBA00000349"/>
    </source>
</evidence>